<dbReference type="eggNOG" id="COG0607">
    <property type="taxonomic scope" value="Bacteria"/>
</dbReference>
<organism evidence="2 3">
    <name type="scientific">Paenibacillus pini JCM 16418</name>
    <dbReference type="NCBI Taxonomy" id="1236976"/>
    <lineage>
        <taxon>Bacteria</taxon>
        <taxon>Bacillati</taxon>
        <taxon>Bacillota</taxon>
        <taxon>Bacilli</taxon>
        <taxon>Bacillales</taxon>
        <taxon>Paenibacillaceae</taxon>
        <taxon>Paenibacillus</taxon>
    </lineage>
</organism>
<evidence type="ECO:0000259" key="1">
    <source>
        <dbReference type="PROSITE" id="PS50206"/>
    </source>
</evidence>
<feature type="domain" description="Rhodanese" evidence="1">
    <location>
        <begin position="43"/>
        <end position="119"/>
    </location>
</feature>
<gene>
    <name evidence="2" type="ORF">JCM16418_1727</name>
</gene>
<evidence type="ECO:0000313" key="3">
    <source>
        <dbReference type="Proteomes" id="UP000019364"/>
    </source>
</evidence>
<dbReference type="PROSITE" id="PS50206">
    <property type="entry name" value="RHODANESE_3"/>
    <property type="match status" value="1"/>
</dbReference>
<dbReference type="RefSeq" id="WP_036647404.1">
    <property type="nucleotide sequence ID" value="NZ_BAVZ01000004.1"/>
</dbReference>
<dbReference type="Pfam" id="PF00581">
    <property type="entry name" value="Rhodanese"/>
    <property type="match status" value="1"/>
</dbReference>
<dbReference type="STRING" id="1236976.JCM16418_1727"/>
<dbReference type="EMBL" id="BAVZ01000004">
    <property type="protein sequence ID" value="GAF07699.1"/>
    <property type="molecule type" value="Genomic_DNA"/>
</dbReference>
<dbReference type="SMART" id="SM00450">
    <property type="entry name" value="RHOD"/>
    <property type="match status" value="1"/>
</dbReference>
<dbReference type="SUPFAM" id="SSF52821">
    <property type="entry name" value="Rhodanese/Cell cycle control phosphatase"/>
    <property type="match status" value="1"/>
</dbReference>
<comment type="caution">
    <text evidence="2">The sequence shown here is derived from an EMBL/GenBank/DDBJ whole genome shotgun (WGS) entry which is preliminary data.</text>
</comment>
<reference evidence="2 3" key="1">
    <citation type="journal article" date="2014" name="Genome Announc.">
        <title>Draft Genome Sequence of Paenibacillus pini JCM 16418T, Isolated from the Rhizosphere of Pine Tree.</title>
        <authorList>
            <person name="Yuki M."/>
            <person name="Oshima K."/>
            <person name="Suda W."/>
            <person name="Oshida Y."/>
            <person name="Kitamura K."/>
            <person name="Iida Y."/>
            <person name="Hattori M."/>
            <person name="Ohkuma M."/>
        </authorList>
    </citation>
    <scope>NUCLEOTIDE SEQUENCE [LARGE SCALE GENOMIC DNA]</scope>
    <source>
        <strain evidence="2 3">JCM 16418</strain>
    </source>
</reference>
<dbReference type="InterPro" id="IPR036873">
    <property type="entry name" value="Rhodanese-like_dom_sf"/>
</dbReference>
<accession>W7YZA0</accession>
<dbReference type="OrthoDB" id="2621386at2"/>
<evidence type="ECO:0000313" key="2">
    <source>
        <dbReference type="EMBL" id="GAF07699.1"/>
    </source>
</evidence>
<name>W7YZA0_9BACL</name>
<dbReference type="InterPro" id="IPR001763">
    <property type="entry name" value="Rhodanese-like_dom"/>
</dbReference>
<protein>
    <recommendedName>
        <fullName evidence="1">Rhodanese domain-containing protein</fullName>
    </recommendedName>
</protein>
<dbReference type="Gene3D" id="3.40.250.10">
    <property type="entry name" value="Rhodanese-like domain"/>
    <property type="match status" value="1"/>
</dbReference>
<sequence length="125" mass="14041">MIWLLIVFVAVGWVIWSSVLPVRGLAYVDSKQADQVELNVSKLTTSYQMLDVRDSVDYQKCHVPDSVNISIGRLPYLSNKELSADKPVLILADNHRQSKKAARILKKSGFAHLYALRDSKVPCLS</sequence>
<keyword evidence="3" id="KW-1185">Reference proteome</keyword>
<dbReference type="Proteomes" id="UP000019364">
    <property type="component" value="Unassembled WGS sequence"/>
</dbReference>
<dbReference type="CDD" id="cd00158">
    <property type="entry name" value="RHOD"/>
    <property type="match status" value="1"/>
</dbReference>
<proteinExistence type="predicted"/>
<dbReference type="AlphaFoldDB" id="W7YZA0"/>